<keyword evidence="1" id="KW-0378">Hydrolase</keyword>
<dbReference type="CDD" id="cd12215">
    <property type="entry name" value="ChiC_BD"/>
    <property type="match status" value="2"/>
</dbReference>
<dbReference type="STRING" id="69222.BG55_02515"/>
<dbReference type="Gene3D" id="2.10.10.20">
    <property type="entry name" value="Carbohydrate-binding module superfamily 5/12"/>
    <property type="match status" value="2"/>
</dbReference>
<protein>
    <recommendedName>
        <fullName evidence="3">Chitin-binding type-3 domain-containing protein</fullName>
    </recommendedName>
</protein>
<name>A0A014NC08_9GAMM</name>
<dbReference type="SMART" id="SM00495">
    <property type="entry name" value="ChtBD3"/>
    <property type="match status" value="2"/>
</dbReference>
<dbReference type="Proteomes" id="UP000019918">
    <property type="component" value="Unassembled WGS sequence"/>
</dbReference>
<organism evidence="4 5">
    <name type="scientific">Erwinia mallotivora</name>
    <dbReference type="NCBI Taxonomy" id="69222"/>
    <lineage>
        <taxon>Bacteria</taxon>
        <taxon>Pseudomonadati</taxon>
        <taxon>Pseudomonadota</taxon>
        <taxon>Gammaproteobacteria</taxon>
        <taxon>Enterobacterales</taxon>
        <taxon>Erwiniaceae</taxon>
        <taxon>Erwinia</taxon>
    </lineage>
</organism>
<feature type="domain" description="Chitin-binding type-3" evidence="3">
    <location>
        <begin position="163"/>
        <end position="211"/>
    </location>
</feature>
<accession>A0A014NC08</accession>
<dbReference type="PATRIC" id="fig|69222.5.peg.530"/>
<dbReference type="GO" id="GO:0005576">
    <property type="term" value="C:extracellular region"/>
    <property type="evidence" value="ECO:0007669"/>
    <property type="project" value="InterPro"/>
</dbReference>
<evidence type="ECO:0000256" key="2">
    <source>
        <dbReference type="SAM" id="MobiDB-lite"/>
    </source>
</evidence>
<dbReference type="EMBL" id="JFHN01000020">
    <property type="protein sequence ID" value="EXU76953.1"/>
    <property type="molecule type" value="Genomic_DNA"/>
</dbReference>
<dbReference type="GO" id="GO:0030246">
    <property type="term" value="F:carbohydrate binding"/>
    <property type="evidence" value="ECO:0007669"/>
    <property type="project" value="InterPro"/>
</dbReference>
<evidence type="ECO:0000313" key="5">
    <source>
        <dbReference type="Proteomes" id="UP000019918"/>
    </source>
</evidence>
<feature type="region of interest" description="Disordered" evidence="2">
    <location>
        <begin position="127"/>
        <end position="158"/>
    </location>
</feature>
<feature type="domain" description="Chitin-binding type-3" evidence="3">
    <location>
        <begin position="239"/>
        <end position="287"/>
    </location>
</feature>
<dbReference type="InterPro" id="IPR036573">
    <property type="entry name" value="CBM_sf_5/12"/>
</dbReference>
<comment type="caution">
    <text evidence="4">The sequence shown here is derived from an EMBL/GenBank/DDBJ whole genome shotgun (WGS) entry which is preliminary data.</text>
</comment>
<evidence type="ECO:0000259" key="3">
    <source>
        <dbReference type="SMART" id="SM00495"/>
    </source>
</evidence>
<dbReference type="GO" id="GO:0004553">
    <property type="term" value="F:hydrolase activity, hydrolyzing O-glycosyl compounds"/>
    <property type="evidence" value="ECO:0007669"/>
    <property type="project" value="InterPro"/>
</dbReference>
<reference evidence="4 5" key="1">
    <citation type="submission" date="2014-02" db="EMBL/GenBank/DDBJ databases">
        <title>Draft genome of Erwinia mallotivora strain BT-MARDI, a papaya dieback pathogen.</title>
        <authorList>
            <person name="Redzuan R."/>
            <person name="Abu Bakar N."/>
            <person name="Badrun R."/>
            <person name="Mohd Raih M.F."/>
            <person name="Rozano L."/>
            <person name="Mat Amin N."/>
        </authorList>
    </citation>
    <scope>NUCLEOTIDE SEQUENCE [LARGE SCALE GENOMIC DNA]</scope>
    <source>
        <strain evidence="4 5">BT-MARDI</strain>
    </source>
</reference>
<evidence type="ECO:0000313" key="4">
    <source>
        <dbReference type="EMBL" id="EXU76953.1"/>
    </source>
</evidence>
<gene>
    <name evidence="4" type="ORF">BG55_02515</name>
</gene>
<dbReference type="SUPFAM" id="SSF51055">
    <property type="entry name" value="Carbohydrate binding domain"/>
    <property type="match status" value="1"/>
</dbReference>
<sequence>MSYDEIPFTTDSRIEIFHQQPGRLNITPEFGDLISDENKHITLSITASGLKNSQLSNIPQTTLIAWIDKTAGALLQNPAQQESQYASVRDAILLAITSLPDRQVSLYWAKYFMCLPDYIRQAVDPEIPDVPDEPEIPDVPDEPEIPDVPDEPEIPDVPDEASVPAWNSQKVYSTHGELVLYKGKVYRQNFYSVNMPPDVNSAPWGQPWIYLYDYNIPDLTPDPIHPVPDVDPVVPDAPFPAWESQKIYSTHGEQVSWKRKVYRQNFYSVNMPPDLHSAPWGQPWIYLYDY</sequence>
<proteinExistence type="predicted"/>
<evidence type="ECO:0000256" key="1">
    <source>
        <dbReference type="ARBA" id="ARBA00022801"/>
    </source>
</evidence>
<keyword evidence="5" id="KW-1185">Reference proteome</keyword>
<dbReference type="AlphaFoldDB" id="A0A014NC08"/>
<dbReference type="InterPro" id="IPR003610">
    <property type="entry name" value="CBM5/12"/>
</dbReference>
<dbReference type="GO" id="GO:0005975">
    <property type="term" value="P:carbohydrate metabolic process"/>
    <property type="evidence" value="ECO:0007669"/>
    <property type="project" value="InterPro"/>
</dbReference>